<dbReference type="EMBL" id="JAECZA010000280">
    <property type="protein sequence ID" value="MBH8577330.1"/>
    <property type="molecule type" value="Genomic_DNA"/>
</dbReference>
<accession>A0A8J7I9V1</accession>
<dbReference type="AlphaFoldDB" id="A0A8J7I9V1"/>
<feature type="region of interest" description="Disordered" evidence="1">
    <location>
        <begin position="1"/>
        <end position="25"/>
    </location>
</feature>
<organism evidence="2 3">
    <name type="scientific">Dendronalium phyllosphericum CENA369</name>
    <dbReference type="NCBI Taxonomy" id="1725256"/>
    <lineage>
        <taxon>Bacteria</taxon>
        <taxon>Bacillati</taxon>
        <taxon>Cyanobacteriota</taxon>
        <taxon>Cyanophyceae</taxon>
        <taxon>Nostocales</taxon>
        <taxon>Nostocaceae</taxon>
        <taxon>Dendronalium</taxon>
        <taxon>Dendronalium phyllosphericum</taxon>
    </lineage>
</organism>
<proteinExistence type="predicted"/>
<gene>
    <name evidence="2" type="ORF">I8752_31060</name>
</gene>
<name>A0A8J7I9V1_9NOST</name>
<comment type="caution">
    <text evidence="2">The sequence shown here is derived from an EMBL/GenBank/DDBJ whole genome shotgun (WGS) entry which is preliminary data.</text>
</comment>
<protein>
    <submittedName>
        <fullName evidence="2">Uncharacterized protein</fullName>
    </submittedName>
</protein>
<feature type="compositionally biased region" description="Basic and acidic residues" evidence="1">
    <location>
        <begin position="1"/>
        <end position="15"/>
    </location>
</feature>
<evidence type="ECO:0000256" key="1">
    <source>
        <dbReference type="SAM" id="MobiDB-lite"/>
    </source>
</evidence>
<keyword evidence="3" id="KW-1185">Reference proteome</keyword>
<evidence type="ECO:0000313" key="3">
    <source>
        <dbReference type="Proteomes" id="UP000662314"/>
    </source>
</evidence>
<dbReference type="RefSeq" id="WP_214436023.1">
    <property type="nucleotide sequence ID" value="NZ_CAWPUQ010000214.1"/>
</dbReference>
<dbReference type="Proteomes" id="UP000662314">
    <property type="component" value="Unassembled WGS sequence"/>
</dbReference>
<reference evidence="2 3" key="1">
    <citation type="journal article" date="2021" name="Int. J. Syst. Evol. Microbiol.">
        <title>Amazonocrinis nigriterrae gen. nov., sp. nov., Atlanticothrix silvestris gen. nov., sp. nov. and Dendronalium phyllosphericum gen. nov., sp. nov., nostocacean cyanobacteria from Brazilian environments.</title>
        <authorList>
            <person name="Alvarenga D.O."/>
            <person name="Andreote A.P.D."/>
            <person name="Branco L.H.Z."/>
            <person name="Delbaje E."/>
            <person name="Cruz R.B."/>
            <person name="Varani A.M."/>
            <person name="Fiore M.F."/>
        </authorList>
    </citation>
    <scope>NUCLEOTIDE SEQUENCE [LARGE SCALE GENOMIC DNA]</scope>
    <source>
        <strain evidence="2 3">CENA369</strain>
    </source>
</reference>
<evidence type="ECO:0000313" key="2">
    <source>
        <dbReference type="EMBL" id="MBH8577330.1"/>
    </source>
</evidence>
<sequence length="55" mass="6156">MRREEEDAGTRGRGDEGDEEDKITNSCTDAINRVFTQHSALSTQHFLGLEMQNSA</sequence>